<accession>A0A8H4RT79</accession>
<feature type="region of interest" description="Disordered" evidence="1">
    <location>
        <begin position="1"/>
        <end position="24"/>
    </location>
</feature>
<organism evidence="2 3">
    <name type="scientific">Cudoniella acicularis</name>
    <dbReference type="NCBI Taxonomy" id="354080"/>
    <lineage>
        <taxon>Eukaryota</taxon>
        <taxon>Fungi</taxon>
        <taxon>Dikarya</taxon>
        <taxon>Ascomycota</taxon>
        <taxon>Pezizomycotina</taxon>
        <taxon>Leotiomycetes</taxon>
        <taxon>Helotiales</taxon>
        <taxon>Tricladiaceae</taxon>
        <taxon>Cudoniella</taxon>
    </lineage>
</organism>
<feature type="region of interest" description="Disordered" evidence="1">
    <location>
        <begin position="121"/>
        <end position="274"/>
    </location>
</feature>
<name>A0A8H4RT79_9HELO</name>
<feature type="compositionally biased region" description="Low complexity" evidence="1">
    <location>
        <begin position="537"/>
        <end position="554"/>
    </location>
</feature>
<feature type="region of interest" description="Disordered" evidence="1">
    <location>
        <begin position="422"/>
        <end position="469"/>
    </location>
</feature>
<evidence type="ECO:0000256" key="1">
    <source>
        <dbReference type="SAM" id="MobiDB-lite"/>
    </source>
</evidence>
<sequence>MSDEGGPSGSVEPKKYKAAGIMNDKSRRTRDQAIDKILKTYDLDNFDNLFPASIKPISLGQSAIVNLRSISKKVPDLADFQALFLAECKNPNGEPVPASFGHTQKISNALSAAANDKANNAAAPFTPASSMNGAQSTPKGTETKKTRRSAPPASMLSNVSTPAEVSTPTPVAGPAKPRTAVSTGPRRIQVTGDGRSLLGSSSPVSGHSTAKTPPGNREAPSRGVGEGFSLLGSTPPAIPLQAPKIPSKTAEAGSRDGDEGSAGKASSGKIRGNMPSIAAGFANTSTQNGLAALLLGDGESGNEKDRGLTQMQTRASVNKKATQADVSFEIPKANATTSQAGSNVFDKQHPKPKPTKSVENTKLSTSTAQQVGNVSSSSKPKTKPATTSVQEQQIVSAIEKPKDSAVISQQACNVVEKLKPVAATAQQGSSVSGSGKAKTKPNAASAQQQQIVSGLEKPNNASTWQPAGNVVEKPVFTTWMEKKIQASEAANKQPQGSTSSLKLSQHLASAPVEEDDDDPIKKIARMAAEAEERLKNPPKTSPSKSSASPAVVPKNTDAVTSIEEDDTIIVDSGSPVKVAGSGKRKAVSEPATAISAKALEAMRKRPRTQSPIKSVDSAMTPASSSGKNPHVGQGSKQIALVTPMMSMSAGAGFEARCKALPNKVREVLDTEGIFSLAAAGHEDIISGLEQAFDTAARHLAADIEHVFNKRELELDFGLGSFVVFVLHSGISSRPYDPSTTFRDTRALQQLKLLFLETPPTYIKFTSTANNLLDLVERPYKRNEQYTTASAASWGDAQVIGATSRQIRHLHHTSALLRVRIPIPAVSPTKRQ</sequence>
<comment type="caution">
    <text evidence="2">The sequence shown here is derived from an EMBL/GenBank/DDBJ whole genome shotgun (WGS) entry which is preliminary data.</text>
</comment>
<feature type="region of interest" description="Disordered" evidence="1">
    <location>
        <begin position="486"/>
        <end position="559"/>
    </location>
</feature>
<feature type="compositionally biased region" description="Polar residues" evidence="1">
    <location>
        <begin position="442"/>
        <end position="452"/>
    </location>
</feature>
<proteinExistence type="predicted"/>
<evidence type="ECO:0000313" key="2">
    <source>
        <dbReference type="EMBL" id="KAF4634996.1"/>
    </source>
</evidence>
<dbReference type="Proteomes" id="UP000566819">
    <property type="component" value="Unassembled WGS sequence"/>
</dbReference>
<feature type="compositionally biased region" description="Polar residues" evidence="1">
    <location>
        <begin position="488"/>
        <end position="507"/>
    </location>
</feature>
<keyword evidence="3" id="KW-1185">Reference proteome</keyword>
<dbReference type="EMBL" id="JAAMPI010000147">
    <property type="protein sequence ID" value="KAF4634996.1"/>
    <property type="molecule type" value="Genomic_DNA"/>
</dbReference>
<feature type="compositionally biased region" description="Polar residues" evidence="1">
    <location>
        <begin position="424"/>
        <end position="433"/>
    </location>
</feature>
<feature type="compositionally biased region" description="Polar residues" evidence="1">
    <location>
        <begin position="155"/>
        <end position="169"/>
    </location>
</feature>
<dbReference type="AlphaFoldDB" id="A0A8H4RT79"/>
<feature type="compositionally biased region" description="Polar residues" evidence="1">
    <location>
        <begin position="127"/>
        <end position="140"/>
    </location>
</feature>
<feature type="region of interest" description="Disordered" evidence="1">
    <location>
        <begin position="599"/>
        <end position="634"/>
    </location>
</feature>
<feature type="region of interest" description="Disordered" evidence="1">
    <location>
        <begin position="296"/>
        <end position="390"/>
    </location>
</feature>
<feature type="compositionally biased region" description="Polar residues" evidence="1">
    <location>
        <begin position="309"/>
        <end position="325"/>
    </location>
</feature>
<feature type="compositionally biased region" description="Polar residues" evidence="1">
    <location>
        <begin position="198"/>
        <end position="211"/>
    </location>
</feature>
<reference evidence="2 3" key="1">
    <citation type="submission" date="2020-03" db="EMBL/GenBank/DDBJ databases">
        <title>Draft Genome Sequence of Cudoniella acicularis.</title>
        <authorList>
            <person name="Buettner E."/>
            <person name="Kellner H."/>
        </authorList>
    </citation>
    <scope>NUCLEOTIDE SEQUENCE [LARGE SCALE GENOMIC DNA]</scope>
    <source>
        <strain evidence="2 3">DSM 108380</strain>
    </source>
</reference>
<feature type="compositionally biased region" description="Low complexity" evidence="1">
    <location>
        <begin position="375"/>
        <end position="388"/>
    </location>
</feature>
<dbReference type="OrthoDB" id="3561148at2759"/>
<protein>
    <submittedName>
        <fullName evidence="2">Uncharacterized protein</fullName>
    </submittedName>
</protein>
<feature type="compositionally biased region" description="Polar residues" evidence="1">
    <location>
        <begin position="357"/>
        <end position="374"/>
    </location>
</feature>
<gene>
    <name evidence="2" type="ORF">G7Y89_g3105</name>
</gene>
<evidence type="ECO:0000313" key="3">
    <source>
        <dbReference type="Proteomes" id="UP000566819"/>
    </source>
</evidence>